<keyword evidence="4" id="KW-1185">Reference proteome</keyword>
<keyword evidence="2" id="KW-0472">Membrane</keyword>
<dbReference type="EMBL" id="JAMZFV010000020">
    <property type="protein sequence ID" value="MCP1110965.1"/>
    <property type="molecule type" value="Genomic_DNA"/>
</dbReference>
<accession>A0ABT1EJT5</accession>
<organism evidence="3 4">
    <name type="scientific">Ohessyouella blattaphilus</name>
    <dbReference type="NCBI Taxonomy" id="2949333"/>
    <lineage>
        <taxon>Bacteria</taxon>
        <taxon>Bacillati</taxon>
        <taxon>Bacillota</taxon>
        <taxon>Clostridia</taxon>
        <taxon>Lachnospirales</taxon>
        <taxon>Lachnospiraceae</taxon>
        <taxon>Ohessyouella</taxon>
    </lineage>
</organism>
<keyword evidence="2" id="KW-1133">Transmembrane helix</keyword>
<keyword evidence="2" id="KW-0812">Transmembrane</keyword>
<feature type="transmembrane region" description="Helical" evidence="2">
    <location>
        <begin position="12"/>
        <end position="29"/>
    </location>
</feature>
<proteinExistence type="predicted"/>
<reference evidence="3 4" key="1">
    <citation type="journal article" date="2022" name="Genome Biol. Evol.">
        <title>Host diet, physiology and behaviors set the stage for Lachnospiraceae cladogenesis.</title>
        <authorList>
            <person name="Vera-Ponce De Leon A."/>
            <person name="Schneider M."/>
            <person name="Jahnes B.C."/>
            <person name="Sadowski V."/>
            <person name="Camuy-Velez L.A."/>
            <person name="Duan J."/>
            <person name="Sabree Z.L."/>
        </authorList>
    </citation>
    <scope>NUCLEOTIDE SEQUENCE [LARGE SCALE GENOMIC DNA]</scope>
    <source>
        <strain evidence="3 4">PAL227</strain>
    </source>
</reference>
<sequence>MGTLTQRDKKLLVFLACFVLIVVFGWFLAKPLLDKGMEKGDQISEAQAEKEMLETKLMQYPVMDKKVADSEEQVSQYEEKFYGMLKSQGVDKLITEKALSAGLKIERMEITMPTEPLLLENYLPKGEEADGSEVPADETEDVDDDADAAVDAEEEATAKSIYKATAKLSVSGTRDQYWNLINDINGSQKLMLVKEMQMPAKTEDGGSMSLSVDIFMYQK</sequence>
<name>A0ABT1EJT5_9FIRM</name>
<evidence type="ECO:0000256" key="1">
    <source>
        <dbReference type="SAM" id="MobiDB-lite"/>
    </source>
</evidence>
<feature type="compositionally biased region" description="Acidic residues" evidence="1">
    <location>
        <begin position="129"/>
        <end position="153"/>
    </location>
</feature>
<comment type="caution">
    <text evidence="3">The sequence shown here is derived from an EMBL/GenBank/DDBJ whole genome shotgun (WGS) entry which is preliminary data.</text>
</comment>
<dbReference type="RefSeq" id="WP_262069846.1">
    <property type="nucleotide sequence ID" value="NZ_JAMXOC010000020.1"/>
</dbReference>
<protein>
    <submittedName>
        <fullName evidence="3">Type II secretion system protein M</fullName>
    </submittedName>
</protein>
<evidence type="ECO:0000313" key="4">
    <source>
        <dbReference type="Proteomes" id="UP001523565"/>
    </source>
</evidence>
<gene>
    <name evidence="3" type="ORF">NK118_11960</name>
</gene>
<evidence type="ECO:0000313" key="3">
    <source>
        <dbReference type="EMBL" id="MCP1110965.1"/>
    </source>
</evidence>
<evidence type="ECO:0000256" key="2">
    <source>
        <dbReference type="SAM" id="Phobius"/>
    </source>
</evidence>
<feature type="region of interest" description="Disordered" evidence="1">
    <location>
        <begin position="127"/>
        <end position="153"/>
    </location>
</feature>
<dbReference type="Proteomes" id="UP001523565">
    <property type="component" value="Unassembled WGS sequence"/>
</dbReference>